<accession>A0A8J6TSI6</accession>
<dbReference type="CDD" id="cd00685">
    <property type="entry name" value="Trans_IPPS_HT"/>
    <property type="match status" value="1"/>
</dbReference>
<evidence type="ECO:0000256" key="6">
    <source>
        <dbReference type="ARBA" id="ARBA00023229"/>
    </source>
</evidence>
<dbReference type="InterPro" id="IPR033749">
    <property type="entry name" value="Polyprenyl_synt_CS"/>
</dbReference>
<dbReference type="InterPro" id="IPR008949">
    <property type="entry name" value="Isoprenoid_synthase_dom_sf"/>
</dbReference>
<dbReference type="Proteomes" id="UP000652681">
    <property type="component" value="Unassembled WGS sequence"/>
</dbReference>
<dbReference type="RefSeq" id="WP_216713905.1">
    <property type="nucleotide sequence ID" value="NZ_JACVEL010000004.1"/>
</dbReference>
<evidence type="ECO:0000256" key="4">
    <source>
        <dbReference type="ARBA" id="ARBA00022723"/>
    </source>
</evidence>
<evidence type="ECO:0000313" key="8">
    <source>
        <dbReference type="EMBL" id="MBC9812262.1"/>
    </source>
</evidence>
<gene>
    <name evidence="8" type="ORF">H9Y05_07185</name>
</gene>
<evidence type="ECO:0000313" key="9">
    <source>
        <dbReference type="Proteomes" id="UP000652681"/>
    </source>
</evidence>
<name>A0A8J6TSI6_9FLAO</name>
<evidence type="ECO:0000256" key="3">
    <source>
        <dbReference type="ARBA" id="ARBA00022679"/>
    </source>
</evidence>
<dbReference type="PROSITE" id="PS00444">
    <property type="entry name" value="POLYPRENYL_SYNTHASE_2"/>
    <property type="match status" value="1"/>
</dbReference>
<organism evidence="8 9">
    <name type="scientific">Taishania pollutisoli</name>
    <dbReference type="NCBI Taxonomy" id="2766479"/>
    <lineage>
        <taxon>Bacteria</taxon>
        <taxon>Pseudomonadati</taxon>
        <taxon>Bacteroidota</taxon>
        <taxon>Flavobacteriia</taxon>
        <taxon>Flavobacteriales</taxon>
        <taxon>Crocinitomicaceae</taxon>
        <taxon>Taishania</taxon>
    </lineage>
</organism>
<keyword evidence="4" id="KW-0479">Metal-binding</keyword>
<comment type="similarity">
    <text evidence="2 7">Belongs to the FPP/GGPP synthase family.</text>
</comment>
<dbReference type="PROSITE" id="PS00723">
    <property type="entry name" value="POLYPRENYL_SYNTHASE_1"/>
    <property type="match status" value="1"/>
</dbReference>
<dbReference type="SFLD" id="SFLDG01017">
    <property type="entry name" value="Polyprenyl_Transferase_Like"/>
    <property type="match status" value="1"/>
</dbReference>
<dbReference type="GO" id="GO:0004659">
    <property type="term" value="F:prenyltransferase activity"/>
    <property type="evidence" value="ECO:0007669"/>
    <property type="project" value="InterPro"/>
</dbReference>
<dbReference type="EMBL" id="JACVEL010000004">
    <property type="protein sequence ID" value="MBC9812262.1"/>
    <property type="molecule type" value="Genomic_DNA"/>
</dbReference>
<proteinExistence type="inferred from homology"/>
<dbReference type="Gene3D" id="1.10.600.10">
    <property type="entry name" value="Farnesyl Diphosphate Synthase"/>
    <property type="match status" value="1"/>
</dbReference>
<keyword evidence="3 7" id="KW-0808">Transferase</keyword>
<dbReference type="AlphaFoldDB" id="A0A8J6TSI6"/>
<comment type="caution">
    <text evidence="8">The sequence shown here is derived from an EMBL/GenBank/DDBJ whole genome shotgun (WGS) entry which is preliminary data.</text>
</comment>
<dbReference type="GO" id="GO:0008299">
    <property type="term" value="P:isoprenoid biosynthetic process"/>
    <property type="evidence" value="ECO:0007669"/>
    <property type="project" value="UniProtKB-KW"/>
</dbReference>
<dbReference type="PANTHER" id="PTHR43281:SF1">
    <property type="entry name" value="FARNESYL DIPHOSPHATE SYNTHASE"/>
    <property type="match status" value="1"/>
</dbReference>
<dbReference type="SFLD" id="SFLDS00005">
    <property type="entry name" value="Isoprenoid_Synthase_Type_I"/>
    <property type="match status" value="1"/>
</dbReference>
<keyword evidence="9" id="KW-1185">Reference proteome</keyword>
<dbReference type="SUPFAM" id="SSF48576">
    <property type="entry name" value="Terpenoid synthases"/>
    <property type="match status" value="1"/>
</dbReference>
<dbReference type="GO" id="GO:0046872">
    <property type="term" value="F:metal ion binding"/>
    <property type="evidence" value="ECO:0007669"/>
    <property type="project" value="UniProtKB-KW"/>
</dbReference>
<evidence type="ECO:0000256" key="5">
    <source>
        <dbReference type="ARBA" id="ARBA00022842"/>
    </source>
</evidence>
<dbReference type="PANTHER" id="PTHR43281">
    <property type="entry name" value="FARNESYL DIPHOSPHATE SYNTHASE"/>
    <property type="match status" value="1"/>
</dbReference>
<evidence type="ECO:0000256" key="2">
    <source>
        <dbReference type="ARBA" id="ARBA00006706"/>
    </source>
</evidence>
<evidence type="ECO:0000256" key="1">
    <source>
        <dbReference type="ARBA" id="ARBA00001946"/>
    </source>
</evidence>
<dbReference type="InterPro" id="IPR000092">
    <property type="entry name" value="Polyprenyl_synt"/>
</dbReference>
<keyword evidence="6" id="KW-0414">Isoprene biosynthesis</keyword>
<comment type="cofactor">
    <cofactor evidence="1">
        <name>Mg(2+)</name>
        <dbReference type="ChEBI" id="CHEBI:18420"/>
    </cofactor>
</comment>
<keyword evidence="5" id="KW-0460">Magnesium</keyword>
<dbReference type="Pfam" id="PF00348">
    <property type="entry name" value="polyprenyl_synt"/>
    <property type="match status" value="1"/>
</dbReference>
<evidence type="ECO:0000256" key="7">
    <source>
        <dbReference type="RuleBase" id="RU004466"/>
    </source>
</evidence>
<protein>
    <submittedName>
        <fullName evidence="8">Polyprenyl synthetase family protein</fullName>
    </submittedName>
</protein>
<reference evidence="8" key="1">
    <citation type="submission" date="2020-09" db="EMBL/GenBank/DDBJ databases">
        <title>Taishania pollutisoli gen. nov., sp. nov., Isolated from Tetrabromobisphenol A-Contaminated Soil.</title>
        <authorList>
            <person name="Chen Q."/>
        </authorList>
    </citation>
    <scope>NUCLEOTIDE SEQUENCE</scope>
    <source>
        <strain evidence="8">CZZ-1</strain>
    </source>
</reference>
<sequence>MEFIAAYTSYVERELKKISIPDLPLTLYDPIRYFLQIGGKRMRPVLTLLGAELFGLEKERAIHAALAVEIFHNFTLIHDDIMDAAPLRRGYETVHIKWNSNTAILSGDMLMIKAYQLLEQQEGNLRLLLEAFNKTSVEICEGQQMDMDYQERTAVSISDYIEMIRLKTSVLLGCALELAAIIANASEDDRKHIYNFGVYVGLAFQIQDDILDLYADPDKFGKQTGGDVIANKKTILYLLARENASDEQLKKLNALSIEQNGQLKVHETRQLFDEIGVKNKSVDMMNHYFFLAQQEMNKVSVPDKNKLLLNQISEYLLKRDV</sequence>